<evidence type="ECO:0000313" key="3">
    <source>
        <dbReference type="Proteomes" id="UP000838100"/>
    </source>
</evidence>
<dbReference type="InterPro" id="IPR050564">
    <property type="entry name" value="F420-G6PD/mer"/>
</dbReference>
<protein>
    <recommendedName>
        <fullName evidence="1">Luciferase-like domain-containing protein</fullName>
    </recommendedName>
</protein>
<name>A0ABN8EJY8_9GAMM</name>
<keyword evidence="3" id="KW-1185">Reference proteome</keyword>
<dbReference type="RefSeq" id="WP_237444409.1">
    <property type="nucleotide sequence ID" value="NZ_CAKLPX010000002.1"/>
</dbReference>
<dbReference type="Proteomes" id="UP000838100">
    <property type="component" value="Unassembled WGS sequence"/>
</dbReference>
<sequence length="343" mass="37011">MSLKIDASLLVANPADAGPLAEELQAAGYNGVYTFEGQHDPFLPLAMASAQAKEIELITGIAVAFGRSPLTVAHLGYDLHMMSGGRFIMGMGSQVKAHIERRYSMPWSKPAARMREFVQAVHAIWDSWETNERLNFDGEFYQHTLMMPTFSPGPNPAGRPPIYLAGIGKLMTQVAGEVGDGYMVHPFHTPQFLNAFSLPNLQLGIAKAGVDKQVAVSAQVIMATGFSDQEIEAATAAARNQIAFYASTPAYLPVLENAGYEGISAELHALSKQGDWAAMAGLIDDKLLNAIAVIGTPKDVASQILQSRGDVVQRVSPIAYGTDTKLFAEVIKEIRSAEQSFKK</sequence>
<dbReference type="EMBL" id="CAKLPX010000002">
    <property type="protein sequence ID" value="CAH0991707.1"/>
    <property type="molecule type" value="Genomic_DNA"/>
</dbReference>
<comment type="caution">
    <text evidence="2">The sequence shown here is derived from an EMBL/GenBank/DDBJ whole genome shotgun (WGS) entry which is preliminary data.</text>
</comment>
<gene>
    <name evidence="2" type="ORF">SIN8267_01821</name>
</gene>
<dbReference type="CDD" id="cd01097">
    <property type="entry name" value="Tetrahydromethanopterin_reductase"/>
    <property type="match status" value="1"/>
</dbReference>
<feature type="domain" description="Luciferase-like" evidence="1">
    <location>
        <begin position="13"/>
        <end position="309"/>
    </location>
</feature>
<dbReference type="Gene3D" id="3.20.20.30">
    <property type="entry name" value="Luciferase-like domain"/>
    <property type="match status" value="1"/>
</dbReference>
<accession>A0ABN8EJY8</accession>
<evidence type="ECO:0000259" key="1">
    <source>
        <dbReference type="Pfam" id="PF00296"/>
    </source>
</evidence>
<organism evidence="2 3">
    <name type="scientific">Sinobacterium norvegicum</name>
    <dbReference type="NCBI Taxonomy" id="1641715"/>
    <lineage>
        <taxon>Bacteria</taxon>
        <taxon>Pseudomonadati</taxon>
        <taxon>Pseudomonadota</taxon>
        <taxon>Gammaproteobacteria</taxon>
        <taxon>Cellvibrionales</taxon>
        <taxon>Spongiibacteraceae</taxon>
        <taxon>Sinobacterium</taxon>
    </lineage>
</organism>
<dbReference type="InterPro" id="IPR011251">
    <property type="entry name" value="Luciferase-like_dom"/>
</dbReference>
<dbReference type="InterPro" id="IPR036661">
    <property type="entry name" value="Luciferase-like_sf"/>
</dbReference>
<reference evidence="2" key="1">
    <citation type="submission" date="2021-12" db="EMBL/GenBank/DDBJ databases">
        <authorList>
            <person name="Rodrigo-Torres L."/>
            <person name="Arahal R. D."/>
            <person name="Lucena T."/>
        </authorList>
    </citation>
    <scope>NUCLEOTIDE SEQUENCE</scope>
    <source>
        <strain evidence="2">CECT 8267</strain>
    </source>
</reference>
<dbReference type="Pfam" id="PF00296">
    <property type="entry name" value="Bac_luciferase"/>
    <property type="match status" value="1"/>
</dbReference>
<proteinExistence type="predicted"/>
<dbReference type="NCBIfam" id="TIGR03617">
    <property type="entry name" value="F420_MSMEG_2256"/>
    <property type="match status" value="1"/>
</dbReference>
<dbReference type="PANTHER" id="PTHR43244:SF2">
    <property type="entry name" value="CONSERVED HYPOTHETICAL ALANINE AND PROLINE-RICH PROTEIN"/>
    <property type="match status" value="1"/>
</dbReference>
<evidence type="ECO:0000313" key="2">
    <source>
        <dbReference type="EMBL" id="CAH0991707.1"/>
    </source>
</evidence>
<dbReference type="SUPFAM" id="SSF51679">
    <property type="entry name" value="Bacterial luciferase-like"/>
    <property type="match status" value="1"/>
</dbReference>
<dbReference type="InterPro" id="IPR019919">
    <property type="entry name" value="Lucif-like_OxRdtase_MSMEG_2256"/>
</dbReference>
<dbReference type="PANTHER" id="PTHR43244">
    <property type="match status" value="1"/>
</dbReference>